<dbReference type="CDD" id="cd18809">
    <property type="entry name" value="SF1_C_RecD"/>
    <property type="match status" value="1"/>
</dbReference>
<comment type="catalytic activity">
    <reaction evidence="1">
        <text>ATP + H2O = ADP + phosphate + H(+)</text>
        <dbReference type="Rhea" id="RHEA:13065"/>
        <dbReference type="ChEBI" id="CHEBI:15377"/>
        <dbReference type="ChEBI" id="CHEBI:15378"/>
        <dbReference type="ChEBI" id="CHEBI:30616"/>
        <dbReference type="ChEBI" id="CHEBI:43474"/>
        <dbReference type="ChEBI" id="CHEBI:456216"/>
        <dbReference type="EC" id="5.6.2.3"/>
    </reaction>
</comment>
<organism evidence="3">
    <name type="scientific">Nothobranchius furzeri</name>
    <name type="common">Turquoise killifish</name>
    <dbReference type="NCBI Taxonomy" id="105023"/>
    <lineage>
        <taxon>Eukaryota</taxon>
        <taxon>Metazoa</taxon>
        <taxon>Chordata</taxon>
        <taxon>Craniata</taxon>
        <taxon>Vertebrata</taxon>
        <taxon>Euteleostomi</taxon>
        <taxon>Actinopterygii</taxon>
        <taxon>Neopterygii</taxon>
        <taxon>Teleostei</taxon>
        <taxon>Neoteleostei</taxon>
        <taxon>Acanthomorphata</taxon>
        <taxon>Ovalentaria</taxon>
        <taxon>Atherinomorphae</taxon>
        <taxon>Cyprinodontiformes</taxon>
        <taxon>Nothobranchiidae</taxon>
        <taxon>Nothobranchius</taxon>
    </lineage>
</organism>
<comment type="similarity">
    <text evidence="1">Belongs to the helicase family.</text>
</comment>
<dbReference type="GO" id="GO:0005524">
    <property type="term" value="F:ATP binding"/>
    <property type="evidence" value="ECO:0007669"/>
    <property type="project" value="UniProtKB-KW"/>
</dbReference>
<dbReference type="Pfam" id="PF14214">
    <property type="entry name" value="Helitron_like_N"/>
    <property type="match status" value="1"/>
</dbReference>
<dbReference type="InterPro" id="IPR049163">
    <property type="entry name" value="Pif1-like_2B_dom"/>
</dbReference>
<dbReference type="InterPro" id="IPR027417">
    <property type="entry name" value="P-loop_NTPase"/>
</dbReference>
<dbReference type="Gene3D" id="3.40.50.300">
    <property type="entry name" value="P-loop containing nucleotide triphosphate hydrolases"/>
    <property type="match status" value="1"/>
</dbReference>
<keyword evidence="1" id="KW-0378">Hydrolase</keyword>
<keyword evidence="1" id="KW-0233">DNA recombination</keyword>
<keyword evidence="1" id="KW-0227">DNA damage</keyword>
<dbReference type="InterPro" id="IPR025476">
    <property type="entry name" value="Helitron_helicase-like"/>
</dbReference>
<keyword evidence="1" id="KW-0547">Nucleotide-binding</keyword>
<proteinExistence type="inferred from homology"/>
<evidence type="ECO:0000313" key="3">
    <source>
        <dbReference type="EMBL" id="SBS51265.1"/>
    </source>
</evidence>
<dbReference type="InterPro" id="IPR005135">
    <property type="entry name" value="Endo/exonuclease/phosphatase"/>
</dbReference>
<evidence type="ECO:0000256" key="1">
    <source>
        <dbReference type="RuleBase" id="RU363044"/>
    </source>
</evidence>
<protein>
    <recommendedName>
        <fullName evidence="1">ATP-dependent DNA helicase</fullName>
        <ecNumber evidence="1">5.6.2.3</ecNumber>
    </recommendedName>
</protein>
<dbReference type="InterPro" id="IPR046700">
    <property type="entry name" value="DUF6570"/>
</dbReference>
<gene>
    <name evidence="3" type="primary">Nfu_g_1_024090</name>
</gene>
<sequence length="1782" mass="202654">MKELSGKKYLNIEHKTCLIESIQHKRKLIKVNAQNFDFVVDQFLEKVKDGPDFVCCVCSRLLFRHQVLNCNQEYYRKTKEMSLIADKCISDNHLHICDDACRLPCKFNLCRNKLYICYTCHYKINNCQIPPQSSINKLTVDPIPPQLARLNTLEQHLIALNIPFMKMLALPKGGQNGIHGPVTCVPANIVETCSLLPRANMEGSLLPVKLKRKLTYKGHYDYQYVDAVHVQEALQYLKHHNLHYKDVQFNEAWINEFSRVDDHSVSEKDRVADKDEGACIEEDEDELLHDRQQHCMFQDTCLMPVDIGQEALDQYVDNVLNVAPGEGNNPVKLLSDVTNEAKCFPVLFPSGSKTYHESRQYNLTLNRYFNTRLLHADGRFAHNVEYIFFAQYMSELEQVVSKVSIALRKGKSGESHDLRSLVKDQDSLNKLLEFDDGYRFLKPIRGTPAFWQTAQRDLLACVRMLGKPTWFASFSSADMRWTNLLYSILRQEGRTETVEQLEWADKCELLRRNPVTAARMFDFRWHVFLREVLMSPANPIGKIVDYYYRVEFQQRGSPHCHCLFWVSGAPVLDKNTDEEVTAFIDKYVTCELPPEEDSLSEVVSSVQQHSKRHSKTCKKKNTVCRFNFPRPASTRTFISRGEKYQDAAKTCKCNKTDSTVQCPCLSQDKARKQEMDKDVASAILTKVKTAISSDDCPYTSVEDLFRGLGISQEVFETAYKRFCRNTHVVLKRQINEIWINQYSRLLLKAWNANIDIQYCVDAYACCVYIVSYMSKSEREIGLLLANSQREAAKDNVSAKEALKTLGNVYLHNRDVCAQEAVYRLTNMHLKECSRKVVFVPTGDNVVKMSLPIAVLRQKAMSQDLSTDDMWMCGIADRYKNRPNDDTFNDMCLATFASEYRVLSKNEKCKNPVQLSSDFGFVAKRTRTKPAVVRYARFSETREPEKFYQSMLQLFLPHRFDTELKPSTCETFEEFYRTGFIRFVDGANRSVQSVVDLNRGKYEMESDHLEAVDNIVGDALLENAWCELCPEVEVERLECVEILKESSQTVNDDPEIIPDLAPSSKDIGRLEKRNVMSRTEGLALIRSLNEKQFSVFNRIRQWCIDKVNGVNPEPLHIFVTGGAGTGKSHLIRAIEYEVKRLLSPTCKHPDNTCVLLTAPTGIAAYNLEATTIHSTFSIGKDVRLPYTPLGEEKLNSLRSRFCDLQLLIIDEISMVDHNLLSYVHGRLRQIKQTGNFSPYGNVSVVAVGDFFQLPPVKGKPLYSDGVGSSIWTDLFKVVELTEIVRQKDAVFSQLLNRIRTHSKGQPLLPEDLQILKTCETGEVSSALHIFATNKQVNEHNIIQLCQTCPDYISFKAKDYVNDKKTGKLKLLEGNHARASNTNLAEELLLGKGARVMLCKNVDVADGLVNGVCGIVTEIIMQDNDTFPKKVYVQFDDHRVGLQRRKTSQSLSSNLAGSTPIEPEEEKATVKGGLRRQFPLKLAWACTVHKVQGLTVNTAVVSLSKIFAPGQAYVALSRVTTLSGLTIQKFDAKRIYCKDDITVAVSRMAPLLSGHTQWDRFNTSVFTFFLMNVQSLNRHVKDLAFCTQHLQPSCIAVTETWLTTACSDTVKIDGYSFYNCPRHLSYTSNQAALSVLQDQQRGGVGIYTAHGVAFELLKLQDVNLECLTYKFVSLNLLMAVIYRPPLYPLSVFQANLVKLLDWLEPQSDNVLLMGDFNADILKSSAVLKIVTDRGYAQIVTDPTTERGTLIDHIYIKSKVYEMEAVVMPTYFSDHQGIFCGFKQL</sequence>
<dbReference type="Gene3D" id="3.60.10.10">
    <property type="entry name" value="Endonuclease/exonuclease/phosphatase"/>
    <property type="match status" value="1"/>
</dbReference>
<evidence type="ECO:0000259" key="2">
    <source>
        <dbReference type="SMART" id="SM00382"/>
    </source>
</evidence>
<keyword evidence="1" id="KW-0067">ATP-binding</keyword>
<dbReference type="PANTHER" id="PTHR47642">
    <property type="entry name" value="ATP-DEPENDENT DNA HELICASE"/>
    <property type="match status" value="1"/>
</dbReference>
<dbReference type="EMBL" id="HAEJ01010808">
    <property type="protein sequence ID" value="SBS51265.1"/>
    <property type="molecule type" value="Transcribed_RNA"/>
</dbReference>
<dbReference type="InterPro" id="IPR051055">
    <property type="entry name" value="PIF1_helicase"/>
</dbReference>
<dbReference type="Pfam" id="PF21530">
    <property type="entry name" value="Pif1_2B_dom"/>
    <property type="match status" value="1"/>
</dbReference>
<dbReference type="InterPro" id="IPR010285">
    <property type="entry name" value="DNA_helicase_pif1-like_DEAD"/>
</dbReference>
<dbReference type="Pfam" id="PF05970">
    <property type="entry name" value="PIF1"/>
    <property type="match status" value="1"/>
</dbReference>
<dbReference type="GO" id="GO:0000723">
    <property type="term" value="P:telomere maintenance"/>
    <property type="evidence" value="ECO:0007669"/>
    <property type="project" value="InterPro"/>
</dbReference>
<dbReference type="SMART" id="SM00382">
    <property type="entry name" value="AAA"/>
    <property type="match status" value="1"/>
</dbReference>
<accession>A0A1A8UT69</accession>
<dbReference type="PANTHER" id="PTHR47642:SF3">
    <property type="entry name" value="ATP-DEPENDENT DNA HELICASE"/>
    <property type="match status" value="1"/>
</dbReference>
<name>A0A1A8UT69_NOTFU</name>
<dbReference type="EC" id="5.6.2.3" evidence="1"/>
<dbReference type="InterPro" id="IPR036691">
    <property type="entry name" value="Endo/exonu/phosph_ase_sf"/>
</dbReference>
<reference evidence="3" key="1">
    <citation type="submission" date="2016-05" db="EMBL/GenBank/DDBJ databases">
        <authorList>
            <person name="Lavstsen T."/>
            <person name="Jespersen J.S."/>
        </authorList>
    </citation>
    <scope>NUCLEOTIDE SEQUENCE</scope>
    <source>
        <tissue evidence="3">Brain</tissue>
    </source>
</reference>
<comment type="cofactor">
    <cofactor evidence="1">
        <name>Mg(2+)</name>
        <dbReference type="ChEBI" id="CHEBI:18420"/>
    </cofactor>
</comment>
<dbReference type="Pfam" id="PF03372">
    <property type="entry name" value="Exo_endo_phos"/>
    <property type="match status" value="1"/>
</dbReference>
<keyword evidence="1" id="KW-0347">Helicase</keyword>
<dbReference type="GO" id="GO:0006281">
    <property type="term" value="P:DNA repair"/>
    <property type="evidence" value="ECO:0007669"/>
    <property type="project" value="UniProtKB-KW"/>
</dbReference>
<dbReference type="GO" id="GO:0043139">
    <property type="term" value="F:5'-3' DNA helicase activity"/>
    <property type="evidence" value="ECO:0007669"/>
    <property type="project" value="UniProtKB-EC"/>
</dbReference>
<dbReference type="GO" id="GO:0016887">
    <property type="term" value="F:ATP hydrolysis activity"/>
    <property type="evidence" value="ECO:0007669"/>
    <property type="project" value="RHEA"/>
</dbReference>
<keyword evidence="1" id="KW-0234">DNA repair</keyword>
<dbReference type="SUPFAM" id="SSF52540">
    <property type="entry name" value="P-loop containing nucleoside triphosphate hydrolases"/>
    <property type="match status" value="2"/>
</dbReference>
<reference evidence="3" key="2">
    <citation type="submission" date="2016-06" db="EMBL/GenBank/DDBJ databases">
        <title>The genome of a short-lived fish provides insights into sex chromosome evolution and the genetic control of aging.</title>
        <authorList>
            <person name="Reichwald K."/>
            <person name="Felder M."/>
            <person name="Petzold A."/>
            <person name="Koch P."/>
            <person name="Groth M."/>
            <person name="Platzer M."/>
        </authorList>
    </citation>
    <scope>NUCLEOTIDE SEQUENCE</scope>
    <source>
        <tissue evidence="3">Brain</tissue>
    </source>
</reference>
<feature type="domain" description="AAA+ ATPase" evidence="2">
    <location>
        <begin position="1112"/>
        <end position="1275"/>
    </location>
</feature>
<dbReference type="Pfam" id="PF20209">
    <property type="entry name" value="DUF6570"/>
    <property type="match status" value="1"/>
</dbReference>
<dbReference type="GO" id="GO:0006310">
    <property type="term" value="P:DNA recombination"/>
    <property type="evidence" value="ECO:0007669"/>
    <property type="project" value="UniProtKB-KW"/>
</dbReference>
<dbReference type="InterPro" id="IPR003593">
    <property type="entry name" value="AAA+_ATPase"/>
</dbReference>
<dbReference type="SUPFAM" id="SSF56219">
    <property type="entry name" value="DNase I-like"/>
    <property type="match status" value="1"/>
</dbReference>